<organism evidence="2 3">
    <name type="scientific">candidate division WOR-1 bacterium RIFOXYC2_FULL_41_25</name>
    <dbReference type="NCBI Taxonomy" id="1802586"/>
    <lineage>
        <taxon>Bacteria</taxon>
        <taxon>Bacillati</taxon>
        <taxon>Saganbacteria</taxon>
    </lineage>
</organism>
<feature type="transmembrane region" description="Helical" evidence="1">
    <location>
        <begin position="275"/>
        <end position="299"/>
    </location>
</feature>
<protein>
    <submittedName>
        <fullName evidence="2">Uncharacterized protein</fullName>
    </submittedName>
</protein>
<dbReference type="Proteomes" id="UP000177309">
    <property type="component" value="Unassembled WGS sequence"/>
</dbReference>
<keyword evidence="1" id="KW-1133">Transmembrane helix</keyword>
<dbReference type="GO" id="GO:0006508">
    <property type="term" value="P:proteolysis"/>
    <property type="evidence" value="ECO:0007669"/>
    <property type="project" value="InterPro"/>
</dbReference>
<dbReference type="EMBL" id="MEUI01000011">
    <property type="protein sequence ID" value="OGC35014.1"/>
    <property type="molecule type" value="Genomic_DNA"/>
</dbReference>
<feature type="transmembrane region" description="Helical" evidence="1">
    <location>
        <begin position="124"/>
        <end position="142"/>
    </location>
</feature>
<gene>
    <name evidence="2" type="ORF">A2462_05415</name>
</gene>
<dbReference type="GO" id="GO:0004190">
    <property type="term" value="F:aspartic-type endopeptidase activity"/>
    <property type="evidence" value="ECO:0007669"/>
    <property type="project" value="InterPro"/>
</dbReference>
<evidence type="ECO:0000256" key="1">
    <source>
        <dbReference type="SAM" id="Phobius"/>
    </source>
</evidence>
<keyword evidence="1" id="KW-0472">Membrane</keyword>
<comment type="caution">
    <text evidence="2">The sequence shown here is derived from an EMBL/GenBank/DDBJ whole genome shotgun (WGS) entry which is preliminary data.</text>
</comment>
<dbReference type="AlphaFoldDB" id="A0A1F4TQK8"/>
<reference evidence="2 3" key="1">
    <citation type="journal article" date="2016" name="Nat. Commun.">
        <title>Thousands of microbial genomes shed light on interconnected biogeochemical processes in an aquifer system.</title>
        <authorList>
            <person name="Anantharaman K."/>
            <person name="Brown C.T."/>
            <person name="Hug L.A."/>
            <person name="Sharon I."/>
            <person name="Castelle C.J."/>
            <person name="Probst A.J."/>
            <person name="Thomas B.C."/>
            <person name="Singh A."/>
            <person name="Wilkins M.J."/>
            <person name="Karaoz U."/>
            <person name="Brodie E.L."/>
            <person name="Williams K.H."/>
            <person name="Hubbard S.S."/>
            <person name="Banfield J.F."/>
        </authorList>
    </citation>
    <scope>NUCLEOTIDE SEQUENCE [LARGE SCALE GENOMIC DNA]</scope>
</reference>
<keyword evidence="1" id="KW-0812">Transmembrane</keyword>
<feature type="transmembrane region" description="Helical" evidence="1">
    <location>
        <begin position="165"/>
        <end position="188"/>
    </location>
</feature>
<proteinExistence type="predicted"/>
<accession>A0A1F4TQK8</accession>
<dbReference type="InterPro" id="IPR001872">
    <property type="entry name" value="Peptidase_A8"/>
</dbReference>
<sequence>MSLTIRPIKLIWQEAKKPVAKVIQKIKSPPAATGLVAFTLDKASKYLAYFSLEKGQEVKVTENLWFGNMPNYLGTYGLDSRPSFLTDIMSTNSFETISLSIILGGGSLLYGFSKHLTKSASTLLAAKTAIALGMAGLVGNITDRLTHSFVIDIVKSSLLPENLQVFFNLADLFILGAVPLWVLSFITLDHKQEQATTTATVKSSANKNSLKNKFNNFVSARKQRWQMMAGIIGLTLAAQNINSYAPLIIVTLMTFFSNPRKPVGRVAGNTGVISLGINCLSGYLVLKWGVALALGIEVYNKLATIITRKTLS</sequence>
<feature type="transmembrane region" description="Helical" evidence="1">
    <location>
        <begin position="231"/>
        <end position="255"/>
    </location>
</feature>
<dbReference type="Pfam" id="PF01252">
    <property type="entry name" value="Peptidase_A8"/>
    <property type="match status" value="1"/>
</dbReference>
<name>A0A1F4TQK8_UNCSA</name>
<evidence type="ECO:0000313" key="3">
    <source>
        <dbReference type="Proteomes" id="UP000177309"/>
    </source>
</evidence>
<evidence type="ECO:0000313" key="2">
    <source>
        <dbReference type="EMBL" id="OGC35014.1"/>
    </source>
</evidence>
<feature type="transmembrane region" description="Helical" evidence="1">
    <location>
        <begin position="93"/>
        <end position="112"/>
    </location>
</feature>
<dbReference type="GO" id="GO:0016020">
    <property type="term" value="C:membrane"/>
    <property type="evidence" value="ECO:0007669"/>
    <property type="project" value="InterPro"/>
</dbReference>